<dbReference type="Proteomes" id="UP000593572">
    <property type="component" value="Unassembled WGS sequence"/>
</dbReference>
<keyword evidence="2" id="KW-1185">Reference proteome</keyword>
<reference evidence="1 2" key="1">
    <citation type="journal article" date="2019" name="Genome Biol. Evol.">
        <title>Insights into the evolution of the New World diploid cottons (Gossypium, subgenus Houzingenia) based on genome sequencing.</title>
        <authorList>
            <person name="Grover C.E."/>
            <person name="Arick M.A. 2nd"/>
            <person name="Thrash A."/>
            <person name="Conover J.L."/>
            <person name="Sanders W.S."/>
            <person name="Peterson D.G."/>
            <person name="Frelichowski J.E."/>
            <person name="Scheffler J.A."/>
            <person name="Scheffler B.E."/>
            <person name="Wendel J.F."/>
        </authorList>
    </citation>
    <scope>NUCLEOTIDE SEQUENCE [LARGE SCALE GENOMIC DNA]</scope>
    <source>
        <strain evidence="1">157</strain>
        <tissue evidence="1">Leaf</tissue>
    </source>
</reference>
<accession>A0A7J8NE36</accession>
<dbReference type="EMBL" id="JABEZX010116561">
    <property type="protein sequence ID" value="MBA0575189.1"/>
    <property type="molecule type" value="Genomic_DNA"/>
</dbReference>
<name>A0A7J8NE36_9ROSI</name>
<proteinExistence type="predicted"/>
<dbReference type="AlphaFoldDB" id="A0A7J8NE36"/>
<gene>
    <name evidence="1" type="ORF">Golob_025319</name>
</gene>
<sequence>MITAELFLLGRGLSARV</sequence>
<organism evidence="1 2">
    <name type="scientific">Gossypium lobatum</name>
    <dbReference type="NCBI Taxonomy" id="34289"/>
    <lineage>
        <taxon>Eukaryota</taxon>
        <taxon>Viridiplantae</taxon>
        <taxon>Streptophyta</taxon>
        <taxon>Embryophyta</taxon>
        <taxon>Tracheophyta</taxon>
        <taxon>Spermatophyta</taxon>
        <taxon>Magnoliopsida</taxon>
        <taxon>eudicotyledons</taxon>
        <taxon>Gunneridae</taxon>
        <taxon>Pentapetalae</taxon>
        <taxon>rosids</taxon>
        <taxon>malvids</taxon>
        <taxon>Malvales</taxon>
        <taxon>Malvaceae</taxon>
        <taxon>Malvoideae</taxon>
        <taxon>Gossypium</taxon>
    </lineage>
</organism>
<evidence type="ECO:0000313" key="1">
    <source>
        <dbReference type="EMBL" id="MBA0575189.1"/>
    </source>
</evidence>
<evidence type="ECO:0000313" key="2">
    <source>
        <dbReference type="Proteomes" id="UP000593572"/>
    </source>
</evidence>
<comment type="caution">
    <text evidence="1">The sequence shown here is derived from an EMBL/GenBank/DDBJ whole genome shotgun (WGS) entry which is preliminary data.</text>
</comment>
<protein>
    <submittedName>
        <fullName evidence="1">Uncharacterized protein</fullName>
    </submittedName>
</protein>